<reference evidence="4" key="1">
    <citation type="submission" date="2017-01" db="EMBL/GenBank/DDBJ databases">
        <authorList>
            <person name="Varghese N."/>
            <person name="Submissions S."/>
        </authorList>
    </citation>
    <scope>NUCLEOTIDE SEQUENCE [LARGE SCALE GENOMIC DNA]</scope>
    <source>
        <strain evidence="4">DSM 21054</strain>
    </source>
</reference>
<feature type="domain" description="Protein FecR C-terminal" evidence="2">
    <location>
        <begin position="266"/>
        <end position="335"/>
    </location>
</feature>
<dbReference type="AlphaFoldDB" id="A0A1N7RGC4"/>
<keyword evidence="4" id="KW-1185">Reference proteome</keyword>
<name>A0A1N7RGC4_9BACT</name>
<dbReference type="InterPro" id="IPR032508">
    <property type="entry name" value="FecR_C"/>
</dbReference>
<dbReference type="RefSeq" id="WP_076382355.1">
    <property type="nucleotide sequence ID" value="NZ_AP017422.1"/>
</dbReference>
<dbReference type="PIRSF" id="PIRSF018266">
    <property type="entry name" value="FecR"/>
    <property type="match status" value="1"/>
</dbReference>
<dbReference type="InterPro" id="IPR012373">
    <property type="entry name" value="Ferrdict_sens_TM"/>
</dbReference>
<feature type="domain" description="FecR protein" evidence="1">
    <location>
        <begin position="132"/>
        <end position="221"/>
    </location>
</feature>
<dbReference type="Gene3D" id="2.60.120.1440">
    <property type="match status" value="1"/>
</dbReference>
<dbReference type="PANTHER" id="PTHR30273:SF2">
    <property type="entry name" value="PROTEIN FECR"/>
    <property type="match status" value="1"/>
</dbReference>
<evidence type="ECO:0000313" key="4">
    <source>
        <dbReference type="Proteomes" id="UP000186917"/>
    </source>
</evidence>
<dbReference type="STRING" id="477680.SAMN05421788_11367"/>
<dbReference type="PANTHER" id="PTHR30273">
    <property type="entry name" value="PERIPLASMIC SIGNAL SENSOR AND SIGMA FACTOR ACTIVATOR FECR-RELATED"/>
    <property type="match status" value="1"/>
</dbReference>
<evidence type="ECO:0000313" key="3">
    <source>
        <dbReference type="EMBL" id="SIT33707.1"/>
    </source>
</evidence>
<dbReference type="Gene3D" id="3.55.50.30">
    <property type="match status" value="1"/>
</dbReference>
<gene>
    <name evidence="3" type="ORF">SAMN05421788_11367</name>
</gene>
<organism evidence="3 4">
    <name type="scientific">Filimonas lacunae</name>
    <dbReference type="NCBI Taxonomy" id="477680"/>
    <lineage>
        <taxon>Bacteria</taxon>
        <taxon>Pseudomonadati</taxon>
        <taxon>Bacteroidota</taxon>
        <taxon>Chitinophagia</taxon>
        <taxon>Chitinophagales</taxon>
        <taxon>Chitinophagaceae</taxon>
        <taxon>Filimonas</taxon>
    </lineage>
</organism>
<dbReference type="OrthoDB" id="1119382at2"/>
<evidence type="ECO:0000259" key="1">
    <source>
        <dbReference type="Pfam" id="PF04773"/>
    </source>
</evidence>
<accession>A0A1N7RGC4</accession>
<dbReference type="Pfam" id="PF16344">
    <property type="entry name" value="FecR_C"/>
    <property type="match status" value="1"/>
</dbReference>
<dbReference type="Proteomes" id="UP000186917">
    <property type="component" value="Unassembled WGS sequence"/>
</dbReference>
<proteinExistence type="predicted"/>
<evidence type="ECO:0000259" key="2">
    <source>
        <dbReference type="Pfam" id="PF16344"/>
    </source>
</evidence>
<dbReference type="GO" id="GO:0016989">
    <property type="term" value="F:sigma factor antagonist activity"/>
    <property type="evidence" value="ECO:0007669"/>
    <property type="project" value="TreeGrafter"/>
</dbReference>
<dbReference type="Pfam" id="PF04773">
    <property type="entry name" value="FecR"/>
    <property type="match status" value="1"/>
</dbReference>
<sequence length="336" mass="37929">MSIQITPELLEKYYSGNCTGQERREVQVFLQKPESEALLNQWLEQREAGDRVTFEADATIHPQSEAWRQRFYEQAGIAPASEQPAPVRNMRWLKQAAIWAGVALTGLVFLLLQRRQIAAPPQLAWIEKVNHNGQRAKIILANSSVVYLGAGSSLRFPQKFEATTREIYLTGEAFFEIGADKQKPFIVHSQQWQTQVLGTSFKIEAFAGVPFTVQVATGKVRVEEVTATGSRPVAVLAQGERAVCYEGQSWKDRVPANEVTAWKEARLSFNNQSLEAITTVLERWYNKEIVFTKKAKAKEKLTLILDASAPPEKVFKLLASAAHFRYTIEDKQIIIH</sequence>
<dbReference type="InterPro" id="IPR006860">
    <property type="entry name" value="FecR"/>
</dbReference>
<protein>
    <submittedName>
        <fullName evidence="3">FecR family protein</fullName>
    </submittedName>
</protein>
<dbReference type="EMBL" id="FTOR01000013">
    <property type="protein sequence ID" value="SIT33707.1"/>
    <property type="molecule type" value="Genomic_DNA"/>
</dbReference>